<dbReference type="EC" id="2.4.-.-" evidence="5"/>
<dbReference type="Pfam" id="PF00534">
    <property type="entry name" value="Glycos_transf_1"/>
    <property type="match status" value="1"/>
</dbReference>
<dbReference type="CDD" id="cd03801">
    <property type="entry name" value="GT4_PimA-like"/>
    <property type="match status" value="1"/>
</dbReference>
<keyword evidence="1 5" id="KW-0328">Glycosyltransferase</keyword>
<protein>
    <submittedName>
        <fullName evidence="5">Glycosyltransferase family 4 protein</fullName>
        <ecNumber evidence="5">2.4.-.-</ecNumber>
    </submittedName>
</protein>
<accession>A0AAW9S8G3</accession>
<proteinExistence type="predicted"/>
<dbReference type="PANTHER" id="PTHR12526">
    <property type="entry name" value="GLYCOSYLTRANSFERASE"/>
    <property type="match status" value="1"/>
</dbReference>
<reference evidence="5 6" key="1">
    <citation type="submission" date="2024-04" db="EMBL/GenBank/DDBJ databases">
        <title>Novel genus in family Flammeovirgaceae.</title>
        <authorList>
            <person name="Nguyen T.H."/>
            <person name="Vuong T.Q."/>
            <person name="Le H."/>
            <person name="Kim S.-G."/>
        </authorList>
    </citation>
    <scope>NUCLEOTIDE SEQUENCE [LARGE SCALE GENOMIC DNA]</scope>
    <source>
        <strain evidence="5 6">JCM 23209</strain>
    </source>
</reference>
<keyword evidence="6" id="KW-1185">Reference proteome</keyword>
<dbReference type="Proteomes" id="UP001403385">
    <property type="component" value="Unassembled WGS sequence"/>
</dbReference>
<dbReference type="AlphaFoldDB" id="A0AAW9S8G3"/>
<evidence type="ECO:0000256" key="1">
    <source>
        <dbReference type="ARBA" id="ARBA00022676"/>
    </source>
</evidence>
<evidence type="ECO:0000313" key="5">
    <source>
        <dbReference type="EMBL" id="MEN7549787.1"/>
    </source>
</evidence>
<dbReference type="EMBL" id="JBDKWZ010000010">
    <property type="protein sequence ID" value="MEN7549787.1"/>
    <property type="molecule type" value="Genomic_DNA"/>
</dbReference>
<dbReference type="Pfam" id="PF13439">
    <property type="entry name" value="Glyco_transf_4"/>
    <property type="match status" value="1"/>
</dbReference>
<evidence type="ECO:0000256" key="2">
    <source>
        <dbReference type="ARBA" id="ARBA00022679"/>
    </source>
</evidence>
<evidence type="ECO:0000313" key="6">
    <source>
        <dbReference type="Proteomes" id="UP001403385"/>
    </source>
</evidence>
<dbReference type="InterPro" id="IPR001296">
    <property type="entry name" value="Glyco_trans_1"/>
</dbReference>
<dbReference type="InterPro" id="IPR028098">
    <property type="entry name" value="Glyco_trans_4-like_N"/>
</dbReference>
<dbReference type="Gene3D" id="3.40.50.2000">
    <property type="entry name" value="Glycogen Phosphorylase B"/>
    <property type="match status" value="2"/>
</dbReference>
<dbReference type="PANTHER" id="PTHR12526:SF510">
    <property type="entry name" value="D-INOSITOL 3-PHOSPHATE GLYCOSYLTRANSFERASE"/>
    <property type="match status" value="1"/>
</dbReference>
<comment type="caution">
    <text evidence="5">The sequence shown here is derived from an EMBL/GenBank/DDBJ whole genome shotgun (WGS) entry which is preliminary data.</text>
</comment>
<evidence type="ECO:0000259" key="3">
    <source>
        <dbReference type="Pfam" id="PF00534"/>
    </source>
</evidence>
<keyword evidence="2 5" id="KW-0808">Transferase</keyword>
<name>A0AAW9S8G3_9BACT</name>
<dbReference type="SUPFAM" id="SSF53756">
    <property type="entry name" value="UDP-Glycosyltransferase/glycogen phosphorylase"/>
    <property type="match status" value="1"/>
</dbReference>
<gene>
    <name evidence="5" type="ORF">AAG747_17820</name>
</gene>
<sequence>MKIAFISNHLPPTVDGVGDYVYHLGQEFVQNGHEVSVLCKALPEIEAHFQRNSSGIQVYPIVKSWDFSAISTLLKTLKEIRPDWVLLQYVPYSFNYFGVPYWMLALMVTLKWKRYKVGITFHEIAIRIAFSKPKYLPISLSQRLIAYGMSLLSDVDITSVNRYIRMLRLPFKTDARKVPIGSNVFPGKEENTPKGIVNKDYFLLCSFGSNPRKNELLLGVLQELIREGVPAKLLLLGKLKPEVKSRFETLAQEKQVSEYLELTGYLPGEQLFEKLQTADVFLLMEDVNSKGWGGISTKSGSLSAAYLAGLPIISTKGDMTDSFFQDQQNILLTGTCEVQKVKELVLQLYFNPELKERLRKNARMGFEQNLSWSKIYLRYREELGLELTQEEATKQQTIPVTTRVFSK</sequence>
<dbReference type="GO" id="GO:0016757">
    <property type="term" value="F:glycosyltransferase activity"/>
    <property type="evidence" value="ECO:0007669"/>
    <property type="project" value="UniProtKB-KW"/>
</dbReference>
<feature type="domain" description="Glycosyl transferase family 1" evidence="3">
    <location>
        <begin position="197"/>
        <end position="363"/>
    </location>
</feature>
<organism evidence="5 6">
    <name type="scientific">Rapidithrix thailandica</name>
    <dbReference type="NCBI Taxonomy" id="413964"/>
    <lineage>
        <taxon>Bacteria</taxon>
        <taxon>Pseudomonadati</taxon>
        <taxon>Bacteroidota</taxon>
        <taxon>Cytophagia</taxon>
        <taxon>Cytophagales</taxon>
        <taxon>Flammeovirgaceae</taxon>
        <taxon>Rapidithrix</taxon>
    </lineage>
</organism>
<feature type="domain" description="Glycosyltransferase subfamily 4-like N-terminal" evidence="4">
    <location>
        <begin position="14"/>
        <end position="126"/>
    </location>
</feature>
<dbReference type="RefSeq" id="WP_346822565.1">
    <property type="nucleotide sequence ID" value="NZ_JBDKWZ010000010.1"/>
</dbReference>
<evidence type="ECO:0000259" key="4">
    <source>
        <dbReference type="Pfam" id="PF13439"/>
    </source>
</evidence>